<dbReference type="EMBL" id="JAUHTC010000021">
    <property type="protein sequence ID" value="MDN4517178.1"/>
    <property type="molecule type" value="Genomic_DNA"/>
</dbReference>
<dbReference type="RefSeq" id="WP_301161309.1">
    <property type="nucleotide sequence ID" value="NZ_JAUHTC010000021.1"/>
</dbReference>
<accession>A0ABT8H8U4</accession>
<reference evidence="2" key="1">
    <citation type="submission" date="2023-07" db="EMBL/GenBank/DDBJ databases">
        <title>Degradation of tert-butanol by M. austroafricanum TBA100.</title>
        <authorList>
            <person name="Helbich S."/>
            <person name="Vainshtein Y."/>
        </authorList>
    </citation>
    <scope>NUCLEOTIDE SEQUENCE</scope>
    <source>
        <strain evidence="2">TBA100</strain>
    </source>
</reference>
<feature type="compositionally biased region" description="Polar residues" evidence="1">
    <location>
        <begin position="253"/>
        <end position="263"/>
    </location>
</feature>
<proteinExistence type="predicted"/>
<name>A0ABT8H8U4_MYCAO</name>
<evidence type="ECO:0000313" key="2">
    <source>
        <dbReference type="EMBL" id="MDN4517178.1"/>
    </source>
</evidence>
<keyword evidence="3" id="KW-1185">Reference proteome</keyword>
<sequence length="263" mass="29804">MSREERRLSLADYLNNHPTEAEKLRESINRFVSQSKLFESNVVPSLADTLAKIQQTTMQSLRPIYVPQLPESMFDSLRKTLKGIFPANWPSELPDFDRIEEVIEKDGIPIVHIPRAEIVQEICDAHDYDARVQILVDRASDIADDCRDALQRVYDEIVDKQLPLAQRAIEAYQAGYFESAQALAVSVCDTYLKKMYQGTRYADIQSDLTLDNSNEVAVAVAFNFHFALASAVPFLTPWNPARGEKPPTRLSRTRVSMTQAPTI</sequence>
<organism evidence="2 3">
    <name type="scientific">Mycolicibacterium austroafricanum</name>
    <name type="common">Mycobacterium austroafricanum</name>
    <dbReference type="NCBI Taxonomy" id="39687"/>
    <lineage>
        <taxon>Bacteria</taxon>
        <taxon>Bacillati</taxon>
        <taxon>Actinomycetota</taxon>
        <taxon>Actinomycetes</taxon>
        <taxon>Mycobacteriales</taxon>
        <taxon>Mycobacteriaceae</taxon>
        <taxon>Mycolicibacterium</taxon>
    </lineage>
</organism>
<protein>
    <submittedName>
        <fullName evidence="2">Uncharacterized protein</fullName>
    </submittedName>
</protein>
<dbReference type="Proteomes" id="UP001172687">
    <property type="component" value="Unassembled WGS sequence"/>
</dbReference>
<gene>
    <name evidence="2" type="ORF">QYF68_04980</name>
</gene>
<evidence type="ECO:0000313" key="3">
    <source>
        <dbReference type="Proteomes" id="UP001172687"/>
    </source>
</evidence>
<evidence type="ECO:0000256" key="1">
    <source>
        <dbReference type="SAM" id="MobiDB-lite"/>
    </source>
</evidence>
<feature type="region of interest" description="Disordered" evidence="1">
    <location>
        <begin position="242"/>
        <end position="263"/>
    </location>
</feature>
<comment type="caution">
    <text evidence="2">The sequence shown here is derived from an EMBL/GenBank/DDBJ whole genome shotgun (WGS) entry which is preliminary data.</text>
</comment>